<keyword evidence="2" id="KW-0472">Membrane</keyword>
<keyword evidence="2" id="KW-1133">Transmembrane helix</keyword>
<keyword evidence="2" id="KW-0812">Transmembrane</keyword>
<organism evidence="3 4">
    <name type="scientific">Cymbomonas tetramitiformis</name>
    <dbReference type="NCBI Taxonomy" id="36881"/>
    <lineage>
        <taxon>Eukaryota</taxon>
        <taxon>Viridiplantae</taxon>
        <taxon>Chlorophyta</taxon>
        <taxon>Pyramimonadophyceae</taxon>
        <taxon>Pyramimonadales</taxon>
        <taxon>Pyramimonadaceae</taxon>
        <taxon>Cymbomonas</taxon>
    </lineage>
</organism>
<evidence type="ECO:0000313" key="3">
    <source>
        <dbReference type="EMBL" id="KAK3266487.1"/>
    </source>
</evidence>
<dbReference type="AlphaFoldDB" id="A0AAE0FVH5"/>
<reference evidence="3 4" key="1">
    <citation type="journal article" date="2015" name="Genome Biol. Evol.">
        <title>Comparative Genomics of a Bacterivorous Green Alga Reveals Evolutionary Causalities and Consequences of Phago-Mixotrophic Mode of Nutrition.</title>
        <authorList>
            <person name="Burns J.A."/>
            <person name="Paasch A."/>
            <person name="Narechania A."/>
            <person name="Kim E."/>
        </authorList>
    </citation>
    <scope>NUCLEOTIDE SEQUENCE [LARGE SCALE GENOMIC DNA]</scope>
    <source>
        <strain evidence="3 4">PLY_AMNH</strain>
    </source>
</reference>
<sequence>MGADWFVQLHVVLDILHVFIRRKLWMIILYTILTFGFYLVYLFCCCCCRPKRSERSKASLALTSGGRLVYWENSAAGLQQPNTCCCIPGNKSIQSVTSMRYLPVNAITKIEHLYLKDNGLLPCLNFIFKTRHMITLRIHFTKLDASETSFAAITPISRAHVAAPRSACRTLRSGCPQGVGRRPRLQSARFSQSNRSNRSVSDSENHRLSSTPAFRRSKLAAELASRTKGADWALPRPPPGSASPPLGGVSAPLVGCTALLHRLRGAHPVLLELSQRPCWLGDAVFPQRRRWRGRWSCIEAACTFCPCVESEALHAEAGYAQVDRLLASSGASSHSRRSLAHGTASGSVLASNDGYCALTTPAVPPQLTSTRLACYTIPCPQPAPLAMLPTLESSVSRAPVTGHSLESAATVVTSLRLGRCREHGAQIMAPAQPTEGIDRAAQPQRTSMPEL</sequence>
<dbReference type="EMBL" id="LGRX02013028">
    <property type="protein sequence ID" value="KAK3266487.1"/>
    <property type="molecule type" value="Genomic_DNA"/>
</dbReference>
<dbReference type="Proteomes" id="UP001190700">
    <property type="component" value="Unassembled WGS sequence"/>
</dbReference>
<protein>
    <submittedName>
        <fullName evidence="3">Uncharacterized protein</fullName>
    </submittedName>
</protein>
<proteinExistence type="predicted"/>
<evidence type="ECO:0000313" key="4">
    <source>
        <dbReference type="Proteomes" id="UP001190700"/>
    </source>
</evidence>
<gene>
    <name evidence="3" type="ORF">CYMTET_24891</name>
</gene>
<feature type="compositionally biased region" description="Polar residues" evidence="1">
    <location>
        <begin position="188"/>
        <end position="200"/>
    </location>
</feature>
<feature type="region of interest" description="Disordered" evidence="1">
    <location>
        <begin position="430"/>
        <end position="451"/>
    </location>
</feature>
<comment type="caution">
    <text evidence="3">The sequence shown here is derived from an EMBL/GenBank/DDBJ whole genome shotgun (WGS) entry which is preliminary data.</text>
</comment>
<evidence type="ECO:0000256" key="2">
    <source>
        <dbReference type="SAM" id="Phobius"/>
    </source>
</evidence>
<feature type="transmembrane region" description="Helical" evidence="2">
    <location>
        <begin position="24"/>
        <end position="43"/>
    </location>
</feature>
<accession>A0AAE0FVH5</accession>
<feature type="region of interest" description="Disordered" evidence="1">
    <location>
        <begin position="173"/>
        <end position="211"/>
    </location>
</feature>
<name>A0AAE0FVH5_9CHLO</name>
<evidence type="ECO:0000256" key="1">
    <source>
        <dbReference type="SAM" id="MobiDB-lite"/>
    </source>
</evidence>
<keyword evidence="4" id="KW-1185">Reference proteome</keyword>